<organism evidence="1 2">
    <name type="scientific">Phytophthora cactorum</name>
    <dbReference type="NCBI Taxonomy" id="29920"/>
    <lineage>
        <taxon>Eukaryota</taxon>
        <taxon>Sar</taxon>
        <taxon>Stramenopiles</taxon>
        <taxon>Oomycota</taxon>
        <taxon>Peronosporomycetes</taxon>
        <taxon>Peronosporales</taxon>
        <taxon>Peronosporaceae</taxon>
        <taxon>Phytophthora</taxon>
    </lineage>
</organism>
<evidence type="ECO:0000313" key="2">
    <source>
        <dbReference type="Proteomes" id="UP000736787"/>
    </source>
</evidence>
<comment type="caution">
    <text evidence="1">The sequence shown here is derived from an EMBL/GenBank/DDBJ whole genome shotgun (WGS) entry which is preliminary data.</text>
</comment>
<dbReference type="EMBL" id="RCMK01000933">
    <property type="protein sequence ID" value="KAG2907198.1"/>
    <property type="molecule type" value="Genomic_DNA"/>
</dbReference>
<protein>
    <submittedName>
        <fullName evidence="1">Uncharacterized protein</fullName>
    </submittedName>
</protein>
<dbReference type="Proteomes" id="UP000736787">
    <property type="component" value="Unassembled WGS sequence"/>
</dbReference>
<reference evidence="1" key="1">
    <citation type="submission" date="2018-10" db="EMBL/GenBank/DDBJ databases">
        <title>Effector identification in a new, highly contiguous assembly of the strawberry crown rot pathogen Phytophthora cactorum.</title>
        <authorList>
            <person name="Armitage A.D."/>
            <person name="Nellist C.F."/>
            <person name="Bates H."/>
            <person name="Vickerstaff R.J."/>
            <person name="Harrison R.J."/>
        </authorList>
    </citation>
    <scope>NUCLEOTIDE SEQUENCE</scope>
    <source>
        <strain evidence="1">4040</strain>
    </source>
</reference>
<proteinExistence type="predicted"/>
<gene>
    <name evidence="1" type="ORF">PC117_g20268</name>
</gene>
<sequence length="68" mass="7630">MVRTQVIARRGRVGKPEDDDRAIVATTIRQTATTTSGTKSTKTRVKSWFDRLMHCVQQLRPTPDQGSS</sequence>
<dbReference type="AlphaFoldDB" id="A0A8T1K0B0"/>
<accession>A0A8T1K0B0</accession>
<evidence type="ECO:0000313" key="1">
    <source>
        <dbReference type="EMBL" id="KAG2907198.1"/>
    </source>
</evidence>
<name>A0A8T1K0B0_9STRA</name>